<dbReference type="Proteomes" id="UP000233551">
    <property type="component" value="Unassembled WGS sequence"/>
</dbReference>
<comment type="caution">
    <text evidence="1">The sequence shown here is derived from an EMBL/GenBank/DDBJ whole genome shotgun (WGS) entry which is preliminary data.</text>
</comment>
<evidence type="ECO:0000313" key="1">
    <source>
        <dbReference type="EMBL" id="PKI53681.1"/>
    </source>
</evidence>
<accession>A0A2I0JBQ2</accession>
<dbReference type="InterPro" id="IPR029058">
    <property type="entry name" value="AB_hydrolase_fold"/>
</dbReference>
<dbReference type="PANTHER" id="PTHR45763:SF21">
    <property type="entry name" value="ALPHA_BETA-HYDROLASES SUPERFAMILY PROTEIN"/>
    <property type="match status" value="1"/>
</dbReference>
<sequence>MLAPIAIAVTVGFIGWAYHSLKPPPPKICGSRNGPQITSPRIKLSDGRHLSYREMGVPKEEAKYKIIVIHGFDISKDITLPVSQQKVRQQGLHECLVRDLIASYGKWEFSPLDVENPFPDGQVSVHIWQSCEDRIIPLKINRYISEKLPWIRYHEIPDRGHLLIFENHFCEAILRALLLE</sequence>
<dbReference type="EMBL" id="PGOL01001843">
    <property type="protein sequence ID" value="PKI53681.1"/>
    <property type="molecule type" value="Genomic_DNA"/>
</dbReference>
<gene>
    <name evidence="1" type="ORF">CRG98_025922</name>
</gene>
<evidence type="ECO:0008006" key="3">
    <source>
        <dbReference type="Google" id="ProtNLM"/>
    </source>
</evidence>
<dbReference type="SUPFAM" id="SSF53474">
    <property type="entry name" value="alpha/beta-Hydrolases"/>
    <property type="match status" value="1"/>
</dbReference>
<name>A0A2I0JBQ2_PUNGR</name>
<dbReference type="AlphaFoldDB" id="A0A2I0JBQ2"/>
<dbReference type="STRING" id="22663.A0A2I0JBQ2"/>
<organism evidence="1 2">
    <name type="scientific">Punica granatum</name>
    <name type="common">Pomegranate</name>
    <dbReference type="NCBI Taxonomy" id="22663"/>
    <lineage>
        <taxon>Eukaryota</taxon>
        <taxon>Viridiplantae</taxon>
        <taxon>Streptophyta</taxon>
        <taxon>Embryophyta</taxon>
        <taxon>Tracheophyta</taxon>
        <taxon>Spermatophyta</taxon>
        <taxon>Magnoliopsida</taxon>
        <taxon>eudicotyledons</taxon>
        <taxon>Gunneridae</taxon>
        <taxon>Pentapetalae</taxon>
        <taxon>rosids</taxon>
        <taxon>malvids</taxon>
        <taxon>Myrtales</taxon>
        <taxon>Lythraceae</taxon>
        <taxon>Punica</taxon>
    </lineage>
</organism>
<dbReference type="PANTHER" id="PTHR45763">
    <property type="entry name" value="HYDROLASE, ALPHA/BETA FOLD FAMILY PROTEIN, EXPRESSED-RELATED"/>
    <property type="match status" value="1"/>
</dbReference>
<keyword evidence="2" id="KW-1185">Reference proteome</keyword>
<dbReference type="Gene3D" id="3.40.50.1820">
    <property type="entry name" value="alpha/beta hydrolase"/>
    <property type="match status" value="1"/>
</dbReference>
<evidence type="ECO:0000313" key="2">
    <source>
        <dbReference type="Proteomes" id="UP000233551"/>
    </source>
</evidence>
<reference evidence="1 2" key="1">
    <citation type="submission" date="2017-11" db="EMBL/GenBank/DDBJ databases">
        <title>De-novo sequencing of pomegranate (Punica granatum L.) genome.</title>
        <authorList>
            <person name="Akparov Z."/>
            <person name="Amiraslanov A."/>
            <person name="Hajiyeva S."/>
            <person name="Abbasov M."/>
            <person name="Kaur K."/>
            <person name="Hamwieh A."/>
            <person name="Solovyev V."/>
            <person name="Salamov A."/>
            <person name="Braich B."/>
            <person name="Kosarev P."/>
            <person name="Mahmoud A."/>
            <person name="Hajiyev E."/>
            <person name="Babayeva S."/>
            <person name="Izzatullayeva V."/>
            <person name="Mammadov A."/>
            <person name="Mammadov A."/>
            <person name="Sharifova S."/>
            <person name="Ojaghi J."/>
            <person name="Eynullazada K."/>
            <person name="Bayramov B."/>
            <person name="Abdulazimova A."/>
            <person name="Shahmuradov I."/>
        </authorList>
    </citation>
    <scope>NUCLEOTIDE SEQUENCE [LARGE SCALE GENOMIC DNA]</scope>
    <source>
        <strain evidence="2">cv. AG2017</strain>
        <tissue evidence="1">Leaf</tissue>
    </source>
</reference>
<proteinExistence type="predicted"/>
<protein>
    <recommendedName>
        <fullName evidence="3">AB hydrolase-1 domain-containing protein</fullName>
    </recommendedName>
</protein>